<dbReference type="SUPFAM" id="SSF56349">
    <property type="entry name" value="DNA breaking-rejoining enzymes"/>
    <property type="match status" value="1"/>
</dbReference>
<keyword evidence="2" id="KW-1185">Reference proteome</keyword>
<sequence>MALAGAAPEQYLFTPLSDKIPLPTEVATAWMRGGLYLLNVQAPPGYLYSGHSHRVGTATSARAIGCQLDAIATLIGMRKKSTTTVLAHYVDALAEPDDACLELYDHYVVYRL</sequence>
<dbReference type="GO" id="GO:0003677">
    <property type="term" value="F:DNA binding"/>
    <property type="evidence" value="ECO:0007669"/>
    <property type="project" value="InterPro"/>
</dbReference>
<evidence type="ECO:0000313" key="2">
    <source>
        <dbReference type="Proteomes" id="UP000218209"/>
    </source>
</evidence>
<evidence type="ECO:0000313" key="1">
    <source>
        <dbReference type="EMBL" id="OSX72568.1"/>
    </source>
</evidence>
<reference evidence="1 2" key="1">
    <citation type="submission" date="2017-03" db="EMBL/GenBank/DDBJ databases">
        <title>WGS assembly of Porphyra umbilicalis.</title>
        <authorList>
            <person name="Brawley S.H."/>
            <person name="Blouin N.A."/>
            <person name="Ficko-Blean E."/>
            <person name="Wheeler G.L."/>
            <person name="Lohr M."/>
            <person name="Goodson H.V."/>
            <person name="Jenkins J.W."/>
            <person name="Blaby-Haas C.E."/>
            <person name="Helliwell K.E."/>
            <person name="Chan C."/>
            <person name="Marriage T."/>
            <person name="Bhattacharya D."/>
            <person name="Klein A.S."/>
            <person name="Badis Y."/>
            <person name="Brodie J."/>
            <person name="Cao Y."/>
            <person name="Collen J."/>
            <person name="Dittami S.M."/>
            <person name="Gachon C.M."/>
            <person name="Green B.R."/>
            <person name="Karpowicz S."/>
            <person name="Kim J.W."/>
            <person name="Kudahl U."/>
            <person name="Lin S."/>
            <person name="Michel G."/>
            <person name="Mittag M."/>
            <person name="Olson B.J."/>
            <person name="Pangilinan J."/>
            <person name="Peng Y."/>
            <person name="Qiu H."/>
            <person name="Shu S."/>
            <person name="Singer J.T."/>
            <person name="Smith A.G."/>
            <person name="Sprecher B.N."/>
            <person name="Wagner V."/>
            <person name="Wang W."/>
            <person name="Wang Z.-Y."/>
            <person name="Yan J."/>
            <person name="Yarish C."/>
            <person name="Zoeuner-Riek S."/>
            <person name="Zhuang Y."/>
            <person name="Zou Y."/>
            <person name="Lindquist E.A."/>
            <person name="Grimwood J."/>
            <person name="Barry K."/>
            <person name="Rokhsar D.S."/>
            <person name="Schmutz J."/>
            <person name="Stiller J.W."/>
            <person name="Grossman A.R."/>
            <person name="Prochnik S.E."/>
        </authorList>
    </citation>
    <scope>NUCLEOTIDE SEQUENCE [LARGE SCALE GENOMIC DNA]</scope>
    <source>
        <strain evidence="1">4086291</strain>
    </source>
</reference>
<dbReference type="AlphaFoldDB" id="A0A1X6NVD2"/>
<accession>A0A1X6NVD2</accession>
<evidence type="ECO:0008006" key="3">
    <source>
        <dbReference type="Google" id="ProtNLM"/>
    </source>
</evidence>
<organism evidence="1 2">
    <name type="scientific">Porphyra umbilicalis</name>
    <name type="common">Purple laver</name>
    <name type="synonym">Red alga</name>
    <dbReference type="NCBI Taxonomy" id="2786"/>
    <lineage>
        <taxon>Eukaryota</taxon>
        <taxon>Rhodophyta</taxon>
        <taxon>Bangiophyceae</taxon>
        <taxon>Bangiales</taxon>
        <taxon>Bangiaceae</taxon>
        <taxon>Porphyra</taxon>
    </lineage>
</organism>
<dbReference type="Proteomes" id="UP000218209">
    <property type="component" value="Unassembled WGS sequence"/>
</dbReference>
<proteinExistence type="predicted"/>
<name>A0A1X6NVD2_PORUM</name>
<dbReference type="InterPro" id="IPR011010">
    <property type="entry name" value="DNA_brk_join_enz"/>
</dbReference>
<gene>
    <name evidence="1" type="ORF">BU14_0423s0004</name>
</gene>
<dbReference type="EMBL" id="KV919052">
    <property type="protein sequence ID" value="OSX72568.1"/>
    <property type="molecule type" value="Genomic_DNA"/>
</dbReference>
<protein>
    <recommendedName>
        <fullName evidence="3">Tyr recombinase domain-containing protein</fullName>
    </recommendedName>
</protein>